<feature type="transmembrane region" description="Helical" evidence="1">
    <location>
        <begin position="403"/>
        <end position="424"/>
    </location>
</feature>
<evidence type="ECO:0000313" key="3">
    <source>
        <dbReference type="Proteomes" id="UP000184251"/>
    </source>
</evidence>
<accession>A0A1M4XPS6</accession>
<dbReference type="Gene3D" id="2.60.40.3680">
    <property type="match status" value="1"/>
</dbReference>
<dbReference type="AlphaFoldDB" id="A0A1M4XPS6"/>
<sequence>MKLKKMNLMTAAIFILLVFGLIAVPTQISANENEGVFNGLYLISGGDATLKNVDISILVNDKSSSRVNASYEVENTGEETIFLYMGMPLSNVNITEATYRFTPYVYNSRIVAGEMINHLIDGVALDYANWRTYSFEVPLRPGEIKTASISYTVENYYSEDGRLGFNIDLEHIKSWNSKPESIKVTASFNPRSVRIYNFDNRYAVNPTEMTPQYSLEWSFDETADFRDISFNYYPVDDKIKDELVKQRSSRIDAFLKEYENRDYAKAIEAGREYIQNSQPTEAHNLVYLLMADSYVQQREYNQVLAVYELIESTDLNFGELHKRIDNKMLINKITALENLKRYEEMYDLIMYEKLDPDLNYYLEQWLDESMARIPDSTLERIEEERKPPTAFEMFVRRFIDGNFTVILIAGGIIVALIVFLIYYIRKKKKKNFFF</sequence>
<proteinExistence type="predicted"/>
<protein>
    <submittedName>
        <fullName evidence="2">Uncharacterized protein</fullName>
    </submittedName>
</protein>
<keyword evidence="3" id="KW-1185">Reference proteome</keyword>
<dbReference type="STRING" id="1120975.SAMN02746064_01557"/>
<keyword evidence="1" id="KW-0472">Membrane</keyword>
<keyword evidence="1" id="KW-1133">Transmembrane helix</keyword>
<evidence type="ECO:0000256" key="1">
    <source>
        <dbReference type="SAM" id="Phobius"/>
    </source>
</evidence>
<name>A0A1M4XPS6_9FIRM</name>
<dbReference type="Proteomes" id="UP000184251">
    <property type="component" value="Unassembled WGS sequence"/>
</dbReference>
<gene>
    <name evidence="2" type="ORF">SAMN02746064_01557</name>
</gene>
<reference evidence="2 3" key="1">
    <citation type="submission" date="2016-11" db="EMBL/GenBank/DDBJ databases">
        <authorList>
            <person name="Jaros S."/>
            <person name="Januszkiewicz K."/>
            <person name="Wedrychowicz H."/>
        </authorList>
    </citation>
    <scope>NUCLEOTIDE SEQUENCE [LARGE SCALE GENOMIC DNA]</scope>
    <source>
        <strain evidence="2 3">DSM 14828</strain>
    </source>
</reference>
<keyword evidence="1" id="KW-0812">Transmembrane</keyword>
<dbReference type="EMBL" id="FQTU01000010">
    <property type="protein sequence ID" value="SHE95232.1"/>
    <property type="molecule type" value="Genomic_DNA"/>
</dbReference>
<evidence type="ECO:0000313" key="2">
    <source>
        <dbReference type="EMBL" id="SHE95232.1"/>
    </source>
</evidence>
<organism evidence="2 3">
    <name type="scientific">Alkalibacter saccharofermentans DSM 14828</name>
    <dbReference type="NCBI Taxonomy" id="1120975"/>
    <lineage>
        <taxon>Bacteria</taxon>
        <taxon>Bacillati</taxon>
        <taxon>Bacillota</taxon>
        <taxon>Clostridia</taxon>
        <taxon>Eubacteriales</taxon>
        <taxon>Eubacteriaceae</taxon>
        <taxon>Alkalibacter</taxon>
    </lineage>
</organism>